<evidence type="ECO:0000313" key="2">
    <source>
        <dbReference type="Proteomes" id="UP001153332"/>
    </source>
</evidence>
<dbReference type="Proteomes" id="UP001153332">
    <property type="component" value="Unassembled WGS sequence"/>
</dbReference>
<dbReference type="EMBL" id="JAPUUL010001722">
    <property type="protein sequence ID" value="KAJ8126728.1"/>
    <property type="molecule type" value="Genomic_DNA"/>
</dbReference>
<comment type="caution">
    <text evidence="1">The sequence shown here is derived from an EMBL/GenBank/DDBJ whole genome shotgun (WGS) entry which is preliminary data.</text>
</comment>
<protein>
    <submittedName>
        <fullName evidence="1">Uncharacterized protein</fullName>
    </submittedName>
</protein>
<reference evidence="1" key="1">
    <citation type="submission" date="2022-12" db="EMBL/GenBank/DDBJ databases">
        <title>Genome Sequence of Lasiodiplodia mahajangana.</title>
        <authorList>
            <person name="Buettner E."/>
        </authorList>
    </citation>
    <scope>NUCLEOTIDE SEQUENCE</scope>
    <source>
        <strain evidence="1">VT137</strain>
    </source>
</reference>
<evidence type="ECO:0000313" key="1">
    <source>
        <dbReference type="EMBL" id="KAJ8126728.1"/>
    </source>
</evidence>
<proteinExistence type="predicted"/>
<accession>A0ACC2JHP3</accession>
<keyword evidence="2" id="KW-1185">Reference proteome</keyword>
<name>A0ACC2JHP3_9PEZI</name>
<gene>
    <name evidence="1" type="ORF">O1611_g6911</name>
</gene>
<organism evidence="1 2">
    <name type="scientific">Lasiodiplodia mahajangana</name>
    <dbReference type="NCBI Taxonomy" id="1108764"/>
    <lineage>
        <taxon>Eukaryota</taxon>
        <taxon>Fungi</taxon>
        <taxon>Dikarya</taxon>
        <taxon>Ascomycota</taxon>
        <taxon>Pezizomycotina</taxon>
        <taxon>Dothideomycetes</taxon>
        <taxon>Dothideomycetes incertae sedis</taxon>
        <taxon>Botryosphaeriales</taxon>
        <taxon>Botryosphaeriaceae</taxon>
        <taxon>Lasiodiplodia</taxon>
    </lineage>
</organism>
<sequence length="253" mass="28515">MPGTTAEASALDAYYTATDDAKRLVGQNMLDKGIEKWERALKNVAQYISLEELDSCKREFDDFFSSWQDRRALSKDTDSDSSEIGDTEDSDVEDSDDSADVDYHAEYSKLARKPIMGPRRSATFSALKRRETLQAPRSSFNNTIVRSYTHRAEIGSTARASEETITRKPTTSSESMIVSEPPTSPIIHESNLTESPDSKDKTMRSSARLYHGGLMGKENDEWFDDLKSKSPWLRIWREKAVLANPAGQGRRSR</sequence>